<dbReference type="EMBL" id="MU826847">
    <property type="protein sequence ID" value="KAJ7371370.1"/>
    <property type="molecule type" value="Genomic_DNA"/>
</dbReference>
<comment type="caution">
    <text evidence="6">The sequence shown here is derived from an EMBL/GenBank/DDBJ whole genome shotgun (WGS) entry which is preliminary data.</text>
</comment>
<evidence type="ECO:0000256" key="4">
    <source>
        <dbReference type="SAM" id="Phobius"/>
    </source>
</evidence>
<dbReference type="GO" id="GO:0005886">
    <property type="term" value="C:plasma membrane"/>
    <property type="evidence" value="ECO:0007669"/>
    <property type="project" value="TreeGrafter"/>
</dbReference>
<keyword evidence="7" id="KW-1185">Reference proteome</keyword>
<feature type="domain" description="NOTCH1 EGF-like calcium-binding" evidence="5">
    <location>
        <begin position="7"/>
        <end position="32"/>
    </location>
</feature>
<dbReference type="Pfam" id="PF07645">
    <property type="entry name" value="EGF_CA"/>
    <property type="match status" value="1"/>
</dbReference>
<comment type="subcellular location">
    <subcellularLocation>
        <location evidence="1">Membrane</location>
        <topology evidence="1">Single-pass membrane protein</topology>
    </subcellularLocation>
</comment>
<keyword evidence="3" id="KW-0547">Nucleotide-binding</keyword>
<feature type="transmembrane region" description="Helical" evidence="4">
    <location>
        <begin position="45"/>
        <end position="68"/>
    </location>
</feature>
<protein>
    <recommendedName>
        <fullName evidence="5">NOTCH1 EGF-like calcium-binding domain-containing protein</fullName>
    </recommendedName>
</protein>
<reference evidence="6" key="1">
    <citation type="submission" date="2023-01" db="EMBL/GenBank/DDBJ databases">
        <title>Genome assembly of the deep-sea coral Lophelia pertusa.</title>
        <authorList>
            <person name="Herrera S."/>
            <person name="Cordes E."/>
        </authorList>
    </citation>
    <scope>NUCLEOTIDE SEQUENCE</scope>
    <source>
        <strain evidence="6">USNM1676648</strain>
        <tissue evidence="6">Polyp</tissue>
    </source>
</reference>
<keyword evidence="4" id="KW-1133">Transmembrane helix</keyword>
<dbReference type="InterPro" id="IPR049883">
    <property type="entry name" value="NOTCH1_EGF-like"/>
</dbReference>
<sequence length="222" mass="25005">MAGVLDVCVNTDGGFQCKCRDGYVIDTDNKTCINESTSTLLPKGLWGLVGALCFLVFVAFVVIVFLGMKQKKGRNVQRDENEMTHSQEGIPMLDITTDTTTQLRNQQISTRQLDGRTSSQIEDEVVDNETYMKEMGIDRNWEIPRERLKITEDKLGEGEFGVIKKGIYLRRDGTELPVAVKMLKGFKKLCITQERNVFSIWGGGRGDAKSSRADFKFIFSNL</sequence>
<dbReference type="AlphaFoldDB" id="A0A9X0CPY6"/>
<dbReference type="Proteomes" id="UP001163046">
    <property type="component" value="Unassembled WGS sequence"/>
</dbReference>
<dbReference type="OrthoDB" id="6022609at2759"/>
<evidence type="ECO:0000256" key="3">
    <source>
        <dbReference type="PROSITE-ProRule" id="PRU10141"/>
    </source>
</evidence>
<feature type="binding site" evidence="3">
    <location>
        <position position="181"/>
    </location>
    <ligand>
        <name>ATP</name>
        <dbReference type="ChEBI" id="CHEBI:30616"/>
    </ligand>
</feature>
<keyword evidence="4" id="KW-0812">Transmembrane</keyword>
<dbReference type="SUPFAM" id="SSF56112">
    <property type="entry name" value="Protein kinase-like (PK-like)"/>
    <property type="match status" value="1"/>
</dbReference>
<dbReference type="SUPFAM" id="SSF57196">
    <property type="entry name" value="EGF/Laminin"/>
    <property type="match status" value="1"/>
</dbReference>
<evidence type="ECO:0000259" key="5">
    <source>
        <dbReference type="Pfam" id="PF07645"/>
    </source>
</evidence>
<keyword evidence="2" id="KW-1015">Disulfide bond</keyword>
<dbReference type="GO" id="GO:0043235">
    <property type="term" value="C:receptor complex"/>
    <property type="evidence" value="ECO:0007669"/>
    <property type="project" value="TreeGrafter"/>
</dbReference>
<gene>
    <name evidence="6" type="ORF">OS493_025832</name>
</gene>
<dbReference type="PANTHER" id="PTHR24416:SF611">
    <property type="entry name" value="TYROSINE-PROTEIN KINASE TRANSMEMBRANE RECEPTOR ROR"/>
    <property type="match status" value="1"/>
</dbReference>
<dbReference type="Gene3D" id="3.30.200.20">
    <property type="entry name" value="Phosphorylase Kinase, domain 1"/>
    <property type="match status" value="1"/>
</dbReference>
<dbReference type="PANTHER" id="PTHR24416">
    <property type="entry name" value="TYROSINE-PROTEIN KINASE RECEPTOR"/>
    <property type="match status" value="1"/>
</dbReference>
<evidence type="ECO:0000256" key="1">
    <source>
        <dbReference type="ARBA" id="ARBA00004167"/>
    </source>
</evidence>
<organism evidence="6 7">
    <name type="scientific">Desmophyllum pertusum</name>
    <dbReference type="NCBI Taxonomy" id="174260"/>
    <lineage>
        <taxon>Eukaryota</taxon>
        <taxon>Metazoa</taxon>
        <taxon>Cnidaria</taxon>
        <taxon>Anthozoa</taxon>
        <taxon>Hexacorallia</taxon>
        <taxon>Scleractinia</taxon>
        <taxon>Caryophylliina</taxon>
        <taxon>Caryophylliidae</taxon>
        <taxon>Desmophyllum</taxon>
    </lineage>
</organism>
<evidence type="ECO:0000313" key="6">
    <source>
        <dbReference type="EMBL" id="KAJ7371370.1"/>
    </source>
</evidence>
<dbReference type="GO" id="GO:0007169">
    <property type="term" value="P:cell surface receptor protein tyrosine kinase signaling pathway"/>
    <property type="evidence" value="ECO:0007669"/>
    <property type="project" value="TreeGrafter"/>
</dbReference>
<dbReference type="Gene3D" id="2.10.25.10">
    <property type="entry name" value="Laminin"/>
    <property type="match status" value="1"/>
</dbReference>
<keyword evidence="3" id="KW-0067">ATP-binding</keyword>
<accession>A0A9X0CPY6</accession>
<name>A0A9X0CPY6_9CNID</name>
<proteinExistence type="predicted"/>
<evidence type="ECO:0000256" key="2">
    <source>
        <dbReference type="ARBA" id="ARBA00023157"/>
    </source>
</evidence>
<dbReference type="InterPro" id="IPR050122">
    <property type="entry name" value="RTK"/>
</dbReference>
<dbReference type="InterPro" id="IPR017441">
    <property type="entry name" value="Protein_kinase_ATP_BS"/>
</dbReference>
<dbReference type="GO" id="GO:0004714">
    <property type="term" value="F:transmembrane receptor protein tyrosine kinase activity"/>
    <property type="evidence" value="ECO:0007669"/>
    <property type="project" value="TreeGrafter"/>
</dbReference>
<evidence type="ECO:0000313" key="7">
    <source>
        <dbReference type="Proteomes" id="UP001163046"/>
    </source>
</evidence>
<keyword evidence="4" id="KW-0472">Membrane</keyword>
<dbReference type="CDD" id="cd00053">
    <property type="entry name" value="EGF"/>
    <property type="match status" value="1"/>
</dbReference>
<dbReference type="GO" id="GO:0005524">
    <property type="term" value="F:ATP binding"/>
    <property type="evidence" value="ECO:0007669"/>
    <property type="project" value="UniProtKB-UniRule"/>
</dbReference>
<dbReference type="InterPro" id="IPR011009">
    <property type="entry name" value="Kinase-like_dom_sf"/>
</dbReference>
<dbReference type="PROSITE" id="PS00107">
    <property type="entry name" value="PROTEIN_KINASE_ATP"/>
    <property type="match status" value="1"/>
</dbReference>